<evidence type="ECO:0000313" key="2">
    <source>
        <dbReference type="Proteomes" id="UP001596303"/>
    </source>
</evidence>
<name>A0ABW1S4R3_9PROT</name>
<dbReference type="RefSeq" id="WP_377374354.1">
    <property type="nucleotide sequence ID" value="NZ_JBHSSW010000002.1"/>
</dbReference>
<evidence type="ECO:0000313" key="1">
    <source>
        <dbReference type="EMBL" id="MFC6196655.1"/>
    </source>
</evidence>
<gene>
    <name evidence="1" type="ORF">ACFQDM_01120</name>
</gene>
<reference evidence="2" key="1">
    <citation type="journal article" date="2019" name="Int. J. Syst. Evol. Microbiol.">
        <title>The Global Catalogue of Microorganisms (GCM) 10K type strain sequencing project: providing services to taxonomists for standard genome sequencing and annotation.</title>
        <authorList>
            <consortium name="The Broad Institute Genomics Platform"/>
            <consortium name="The Broad Institute Genome Sequencing Center for Infectious Disease"/>
            <person name="Wu L."/>
            <person name="Ma J."/>
        </authorList>
    </citation>
    <scope>NUCLEOTIDE SEQUENCE [LARGE SCALE GENOMIC DNA]</scope>
    <source>
        <strain evidence="2">CGMCC-1.15741</strain>
    </source>
</reference>
<protein>
    <submittedName>
        <fullName evidence="1">Uncharacterized protein</fullName>
    </submittedName>
</protein>
<comment type="caution">
    <text evidence="1">The sequence shown here is derived from an EMBL/GenBank/DDBJ whole genome shotgun (WGS) entry which is preliminary data.</text>
</comment>
<dbReference type="EMBL" id="JBHSSW010000002">
    <property type="protein sequence ID" value="MFC6196655.1"/>
    <property type="molecule type" value="Genomic_DNA"/>
</dbReference>
<accession>A0ABW1S4R3</accession>
<organism evidence="1 2">
    <name type="scientific">Ponticaulis profundi</name>
    <dbReference type="NCBI Taxonomy" id="2665222"/>
    <lineage>
        <taxon>Bacteria</taxon>
        <taxon>Pseudomonadati</taxon>
        <taxon>Pseudomonadota</taxon>
        <taxon>Alphaproteobacteria</taxon>
        <taxon>Hyphomonadales</taxon>
        <taxon>Hyphomonadaceae</taxon>
        <taxon>Ponticaulis</taxon>
    </lineage>
</organism>
<dbReference type="Proteomes" id="UP001596303">
    <property type="component" value="Unassembled WGS sequence"/>
</dbReference>
<proteinExistence type="predicted"/>
<keyword evidence="2" id="KW-1185">Reference proteome</keyword>
<sequence>MECDWNARGDLAETERLKDWLESQACVMSFWMDRLVETADDVMLERLSAHRDELDRLIGTLG</sequence>